<name>A0A517QND3_9PLAN</name>
<dbReference type="InterPro" id="IPR011990">
    <property type="entry name" value="TPR-like_helical_dom_sf"/>
</dbReference>
<dbReference type="AlphaFoldDB" id="A0A517QND3"/>
<dbReference type="EMBL" id="CP036267">
    <property type="protein sequence ID" value="QDT33104.1"/>
    <property type="molecule type" value="Genomic_DNA"/>
</dbReference>
<protein>
    <submittedName>
        <fullName evidence="1">Uncharacterized protein</fullName>
    </submittedName>
</protein>
<dbReference type="Proteomes" id="UP000315724">
    <property type="component" value="Chromosome"/>
</dbReference>
<evidence type="ECO:0000313" key="1">
    <source>
        <dbReference type="EMBL" id="QDT33104.1"/>
    </source>
</evidence>
<proteinExistence type="predicted"/>
<organism evidence="1 2">
    <name type="scientific">Thalassoglobus polymorphus</name>
    <dbReference type="NCBI Taxonomy" id="2527994"/>
    <lineage>
        <taxon>Bacteria</taxon>
        <taxon>Pseudomonadati</taxon>
        <taxon>Planctomycetota</taxon>
        <taxon>Planctomycetia</taxon>
        <taxon>Planctomycetales</taxon>
        <taxon>Planctomycetaceae</taxon>
        <taxon>Thalassoglobus</taxon>
    </lineage>
</organism>
<dbReference type="Gene3D" id="1.25.40.10">
    <property type="entry name" value="Tetratricopeptide repeat domain"/>
    <property type="match status" value="1"/>
</dbReference>
<accession>A0A517QND3</accession>
<gene>
    <name evidence="1" type="ORF">Mal48_23560</name>
</gene>
<evidence type="ECO:0000313" key="2">
    <source>
        <dbReference type="Proteomes" id="UP000315724"/>
    </source>
</evidence>
<reference evidence="1 2" key="1">
    <citation type="submission" date="2019-02" db="EMBL/GenBank/DDBJ databases">
        <title>Deep-cultivation of Planctomycetes and their phenomic and genomic characterization uncovers novel biology.</title>
        <authorList>
            <person name="Wiegand S."/>
            <person name="Jogler M."/>
            <person name="Boedeker C."/>
            <person name="Pinto D."/>
            <person name="Vollmers J."/>
            <person name="Rivas-Marin E."/>
            <person name="Kohn T."/>
            <person name="Peeters S.H."/>
            <person name="Heuer A."/>
            <person name="Rast P."/>
            <person name="Oberbeckmann S."/>
            <person name="Bunk B."/>
            <person name="Jeske O."/>
            <person name="Meyerdierks A."/>
            <person name="Storesund J.E."/>
            <person name="Kallscheuer N."/>
            <person name="Luecker S."/>
            <person name="Lage O.M."/>
            <person name="Pohl T."/>
            <person name="Merkel B.J."/>
            <person name="Hornburger P."/>
            <person name="Mueller R.-W."/>
            <person name="Bruemmer F."/>
            <person name="Labrenz M."/>
            <person name="Spormann A.M."/>
            <person name="Op den Camp H."/>
            <person name="Overmann J."/>
            <person name="Amann R."/>
            <person name="Jetten M.S.M."/>
            <person name="Mascher T."/>
            <person name="Medema M.H."/>
            <person name="Devos D.P."/>
            <person name="Kaster A.-K."/>
            <person name="Ovreas L."/>
            <person name="Rohde M."/>
            <person name="Galperin M.Y."/>
            <person name="Jogler C."/>
        </authorList>
    </citation>
    <scope>NUCLEOTIDE SEQUENCE [LARGE SCALE GENOMIC DNA]</scope>
    <source>
        <strain evidence="1 2">Mal48</strain>
    </source>
</reference>
<dbReference type="Pfam" id="PF14559">
    <property type="entry name" value="TPR_19"/>
    <property type="match status" value="1"/>
</dbReference>
<dbReference type="SUPFAM" id="SSF48452">
    <property type="entry name" value="TPR-like"/>
    <property type="match status" value="1"/>
</dbReference>
<dbReference type="KEGG" id="tpol:Mal48_23560"/>
<sequence>MSRREKIHSMLQESPEDIFLNYAYAMELLKEGEIELAQKAFAKVRELNPDYVPAYFQEAQMLSQDDRIEEARSLLESGIKVARKTRDDHALGEMTEYMENL</sequence>
<keyword evidence="2" id="KW-1185">Reference proteome</keyword>